<dbReference type="EMBL" id="JAAVMB010000017">
    <property type="protein sequence ID" value="NKC68956.1"/>
    <property type="molecule type" value="Genomic_DNA"/>
</dbReference>
<keyword evidence="6" id="KW-0010">Activator</keyword>
<evidence type="ECO:0000313" key="14">
    <source>
        <dbReference type="Proteomes" id="UP000521358"/>
    </source>
</evidence>
<dbReference type="AlphaFoldDB" id="A0A7X6DAS4"/>
<evidence type="ECO:0000256" key="10">
    <source>
        <dbReference type="PROSITE-ProRule" id="PRU01091"/>
    </source>
</evidence>
<dbReference type="CDD" id="cd00383">
    <property type="entry name" value="trans_reg_C"/>
    <property type="match status" value="1"/>
</dbReference>
<dbReference type="GO" id="GO:0000156">
    <property type="term" value="F:phosphorelay response regulator activity"/>
    <property type="evidence" value="ECO:0007669"/>
    <property type="project" value="TreeGrafter"/>
</dbReference>
<dbReference type="SMART" id="SM00448">
    <property type="entry name" value="REC"/>
    <property type="match status" value="1"/>
</dbReference>
<evidence type="ECO:0000256" key="6">
    <source>
        <dbReference type="ARBA" id="ARBA00023159"/>
    </source>
</evidence>
<gene>
    <name evidence="13" type="ORF">HED35_12735</name>
</gene>
<dbReference type="FunFam" id="1.10.10.10:FF:000018">
    <property type="entry name" value="DNA-binding response regulator ResD"/>
    <property type="match status" value="1"/>
</dbReference>
<keyword evidence="4" id="KW-0805">Transcription regulation</keyword>
<dbReference type="InterPro" id="IPR016032">
    <property type="entry name" value="Sig_transdc_resp-reg_C-effctor"/>
</dbReference>
<keyword evidence="3" id="KW-0902">Two-component regulatory system</keyword>
<keyword evidence="5 10" id="KW-0238">DNA-binding</keyword>
<dbReference type="InterPro" id="IPR011006">
    <property type="entry name" value="CheY-like_superfamily"/>
</dbReference>
<feature type="modified residue" description="4-aspartylphosphate" evidence="9">
    <location>
        <position position="53"/>
    </location>
</feature>
<protein>
    <submittedName>
        <fullName evidence="13">Response regulator transcription factor</fullName>
    </submittedName>
</protein>
<dbReference type="SMART" id="SM00862">
    <property type="entry name" value="Trans_reg_C"/>
    <property type="match status" value="1"/>
</dbReference>
<dbReference type="SUPFAM" id="SSF52172">
    <property type="entry name" value="CheY-like"/>
    <property type="match status" value="1"/>
</dbReference>
<sequence>MSQTILIIEDDPSIANLQKDYLEIDNFDVTIETNGLAGKELALTTDYDLIILDIMLPGIDGFEICKAIRKEKLVPILIVSAKKEEIDKIRGFGLGADDYMIKPFSPSELVARVKAHITRYQKLTNLNHVTNEVIESHDLTINQLSRQVFVRNTEVIFTPKEFDLLVYLAEHPKRVFEKEQLFETIWGQDSLDTELATIVVHIKRIREKLKKAELNPIPIETIWGSGYRFNN</sequence>
<dbReference type="GO" id="GO:0005829">
    <property type="term" value="C:cytosol"/>
    <property type="evidence" value="ECO:0007669"/>
    <property type="project" value="TreeGrafter"/>
</dbReference>
<dbReference type="GO" id="GO:0032993">
    <property type="term" value="C:protein-DNA complex"/>
    <property type="evidence" value="ECO:0007669"/>
    <property type="project" value="TreeGrafter"/>
</dbReference>
<dbReference type="InterPro" id="IPR036388">
    <property type="entry name" value="WH-like_DNA-bd_sf"/>
</dbReference>
<dbReference type="Pfam" id="PF00072">
    <property type="entry name" value="Response_reg"/>
    <property type="match status" value="1"/>
</dbReference>
<evidence type="ECO:0000256" key="8">
    <source>
        <dbReference type="ARBA" id="ARBA00023316"/>
    </source>
</evidence>
<keyword evidence="7" id="KW-0804">Transcription</keyword>
<evidence type="ECO:0000256" key="1">
    <source>
        <dbReference type="ARBA" id="ARBA00022491"/>
    </source>
</evidence>
<dbReference type="InterPro" id="IPR039420">
    <property type="entry name" value="WalR-like"/>
</dbReference>
<proteinExistence type="predicted"/>
<evidence type="ECO:0000259" key="12">
    <source>
        <dbReference type="PROSITE" id="PS51755"/>
    </source>
</evidence>
<dbReference type="GO" id="GO:0000976">
    <property type="term" value="F:transcription cis-regulatory region binding"/>
    <property type="evidence" value="ECO:0007669"/>
    <property type="project" value="TreeGrafter"/>
</dbReference>
<dbReference type="Proteomes" id="UP000521358">
    <property type="component" value="Unassembled WGS sequence"/>
</dbReference>
<dbReference type="Gene3D" id="3.40.50.2300">
    <property type="match status" value="1"/>
</dbReference>
<dbReference type="Pfam" id="PF00486">
    <property type="entry name" value="Trans_reg_C"/>
    <property type="match status" value="1"/>
</dbReference>
<dbReference type="FunFam" id="3.40.50.2300:FF:000001">
    <property type="entry name" value="DNA-binding response regulator PhoB"/>
    <property type="match status" value="1"/>
</dbReference>
<reference evidence="13 14" key="1">
    <citation type="submission" date="2020-03" db="EMBL/GenBank/DDBJ databases">
        <title>Bacterial samples isolated from urine from healthy bovine heifers (Gyr breed).</title>
        <authorList>
            <person name="Giannattasio-Ferraz S."/>
            <person name="Maskeri L."/>
            <person name="Penido A."/>
            <person name="Barbosa-Stancioli E.F."/>
            <person name="Putonti C."/>
        </authorList>
    </citation>
    <scope>NUCLEOTIDE SEQUENCE [LARGE SCALE GENOMIC DNA]</scope>
    <source>
        <strain evidence="13 14">UFMG-H7</strain>
    </source>
</reference>
<evidence type="ECO:0000256" key="5">
    <source>
        <dbReference type="ARBA" id="ARBA00023125"/>
    </source>
</evidence>
<dbReference type="RefSeq" id="WP_167808012.1">
    <property type="nucleotide sequence ID" value="NZ_JAAVMB010000017.1"/>
</dbReference>
<organism evidence="13 14">
    <name type="scientific">Vagococcus fluvialis</name>
    <dbReference type="NCBI Taxonomy" id="2738"/>
    <lineage>
        <taxon>Bacteria</taxon>
        <taxon>Bacillati</taxon>
        <taxon>Bacillota</taxon>
        <taxon>Bacilli</taxon>
        <taxon>Lactobacillales</taxon>
        <taxon>Enterococcaceae</taxon>
        <taxon>Vagococcus</taxon>
    </lineage>
</organism>
<evidence type="ECO:0000256" key="2">
    <source>
        <dbReference type="ARBA" id="ARBA00022553"/>
    </source>
</evidence>
<keyword evidence="1" id="KW-0678">Repressor</keyword>
<name>A0A7X6DAS4_9ENTE</name>
<keyword evidence="8" id="KW-0961">Cell wall biogenesis/degradation</keyword>
<feature type="domain" description="OmpR/PhoB-type" evidence="12">
    <location>
        <begin position="131"/>
        <end position="231"/>
    </location>
</feature>
<dbReference type="GO" id="GO:0006355">
    <property type="term" value="P:regulation of DNA-templated transcription"/>
    <property type="evidence" value="ECO:0007669"/>
    <property type="project" value="InterPro"/>
</dbReference>
<dbReference type="Gene3D" id="6.10.250.690">
    <property type="match status" value="1"/>
</dbReference>
<dbReference type="InterPro" id="IPR001789">
    <property type="entry name" value="Sig_transdc_resp-reg_receiver"/>
</dbReference>
<comment type="caution">
    <text evidence="13">The sequence shown here is derived from an EMBL/GenBank/DDBJ whole genome shotgun (WGS) entry which is preliminary data.</text>
</comment>
<dbReference type="InterPro" id="IPR001867">
    <property type="entry name" value="OmpR/PhoB-type_DNA-bd"/>
</dbReference>
<dbReference type="PROSITE" id="PS50110">
    <property type="entry name" value="RESPONSE_REGULATORY"/>
    <property type="match status" value="1"/>
</dbReference>
<evidence type="ECO:0000313" key="13">
    <source>
        <dbReference type="EMBL" id="NKC68956.1"/>
    </source>
</evidence>
<feature type="DNA-binding region" description="OmpR/PhoB-type" evidence="10">
    <location>
        <begin position="131"/>
        <end position="231"/>
    </location>
</feature>
<keyword evidence="2 9" id="KW-0597">Phosphoprotein</keyword>
<dbReference type="GO" id="GO:0071555">
    <property type="term" value="P:cell wall organization"/>
    <property type="evidence" value="ECO:0007669"/>
    <property type="project" value="UniProtKB-KW"/>
</dbReference>
<evidence type="ECO:0000256" key="4">
    <source>
        <dbReference type="ARBA" id="ARBA00023015"/>
    </source>
</evidence>
<dbReference type="PROSITE" id="PS51755">
    <property type="entry name" value="OMPR_PHOB"/>
    <property type="match status" value="1"/>
</dbReference>
<evidence type="ECO:0000256" key="9">
    <source>
        <dbReference type="PROSITE-ProRule" id="PRU00169"/>
    </source>
</evidence>
<accession>A0A7X6DAS4</accession>
<dbReference type="Gene3D" id="1.10.10.10">
    <property type="entry name" value="Winged helix-like DNA-binding domain superfamily/Winged helix DNA-binding domain"/>
    <property type="match status" value="1"/>
</dbReference>
<dbReference type="PANTHER" id="PTHR48111">
    <property type="entry name" value="REGULATOR OF RPOS"/>
    <property type="match status" value="1"/>
</dbReference>
<dbReference type="CDD" id="cd17574">
    <property type="entry name" value="REC_OmpR"/>
    <property type="match status" value="1"/>
</dbReference>
<evidence type="ECO:0000259" key="11">
    <source>
        <dbReference type="PROSITE" id="PS50110"/>
    </source>
</evidence>
<feature type="domain" description="Response regulatory" evidence="11">
    <location>
        <begin position="4"/>
        <end position="117"/>
    </location>
</feature>
<evidence type="ECO:0000256" key="7">
    <source>
        <dbReference type="ARBA" id="ARBA00023163"/>
    </source>
</evidence>
<dbReference type="SUPFAM" id="SSF46894">
    <property type="entry name" value="C-terminal effector domain of the bipartite response regulators"/>
    <property type="match status" value="1"/>
</dbReference>
<dbReference type="PANTHER" id="PTHR48111:SF26">
    <property type="entry name" value="STAGE 0 SPORULATION PROTEIN A HOMOLOG"/>
    <property type="match status" value="1"/>
</dbReference>
<evidence type="ECO:0000256" key="3">
    <source>
        <dbReference type="ARBA" id="ARBA00023012"/>
    </source>
</evidence>